<dbReference type="EMBL" id="MPGR01000001">
    <property type="protein sequence ID" value="OKB72492.1"/>
    <property type="molecule type" value="Genomic_DNA"/>
</dbReference>
<feature type="transmembrane region" description="Helical" evidence="1">
    <location>
        <begin position="57"/>
        <end position="76"/>
    </location>
</feature>
<evidence type="ECO:0000313" key="8">
    <source>
        <dbReference type="Proteomes" id="UP000186595"/>
    </source>
</evidence>
<dbReference type="EMBL" id="RRNI01000006">
    <property type="protein sequence ID" value="TJH23117.1"/>
    <property type="molecule type" value="Genomic_DNA"/>
</dbReference>
<organism evidence="6 9">
    <name type="scientific">Escherichia coli</name>
    <dbReference type="NCBI Taxonomy" id="562"/>
    <lineage>
        <taxon>Bacteria</taxon>
        <taxon>Pseudomonadati</taxon>
        <taxon>Pseudomonadota</taxon>
        <taxon>Gammaproteobacteria</taxon>
        <taxon>Enterobacterales</taxon>
        <taxon>Enterobacteriaceae</taxon>
        <taxon>Escherichia</taxon>
    </lineage>
</organism>
<comment type="caution">
    <text evidence="6">The sequence shown here is derived from an EMBL/GenBank/DDBJ whole genome shotgun (WGS) entry which is preliminary data.</text>
</comment>
<evidence type="ECO:0000313" key="3">
    <source>
        <dbReference type="EMBL" id="EFJ6484045.1"/>
    </source>
</evidence>
<reference evidence="4" key="6">
    <citation type="submission" date="2021-01" db="EMBL/GenBank/DDBJ databases">
        <title>Genomes of Escherichia coli STEC strains from raw meat-based diets for companion animals.</title>
        <authorList>
            <person name="Stevens M.J.A."/>
            <person name="Stephan R."/>
        </authorList>
    </citation>
    <scope>NUCLEOTIDE SEQUENCE</scope>
    <source>
        <strain evidence="4">ATC7-7</strain>
    </source>
</reference>
<proteinExistence type="predicted"/>
<dbReference type="Proteomes" id="UP000711811">
    <property type="component" value="Unassembled WGS sequence"/>
</dbReference>
<evidence type="ECO:0000313" key="7">
    <source>
        <dbReference type="EMBL" id="TJH23117.1"/>
    </source>
</evidence>
<keyword evidence="1" id="KW-0472">Membrane</keyword>
<evidence type="ECO:0000313" key="6">
    <source>
        <dbReference type="EMBL" id="PAU18588.1"/>
    </source>
</evidence>
<dbReference type="Proteomes" id="UP000186595">
    <property type="component" value="Unassembled WGS sequence"/>
</dbReference>
<feature type="transmembrane region" description="Helical" evidence="1">
    <location>
        <begin position="88"/>
        <end position="108"/>
    </location>
</feature>
<reference evidence="6 9" key="2">
    <citation type="submission" date="2016-12" db="EMBL/GenBank/DDBJ databases">
        <title>Real-Time Genomic Investigation Underlying the Public Health Response to a Shiga Toxin-Producing Escherichia Coli O26:H11 Outbreak in a Nursery.</title>
        <authorList>
            <person name="Ferdous M."/>
            <person name="Moran-Gilad J."/>
            <person name="Rossen J.W."/>
            <person name="Gdalevich M."/>
        </authorList>
    </citation>
    <scope>NUCLEOTIDE SEQUENCE [LARGE SCALE GENOMIC DNA]</scope>
    <source>
        <strain evidence="6 9">STEC 514-2</strain>
    </source>
</reference>
<sequence>MSRIYGRVKKRMKVFALYTLLLTGITVFSLWLADTGIRHAEGFAALREWMYETRYGWLGWRLCLYSAIGWLGWRIWHAPGFRAEYRASFLRMATVSVLFILLCEYAIFAEPGR</sequence>
<dbReference type="EMBL" id="AATCLQ010000051">
    <property type="protein sequence ID" value="EFJ6484045.1"/>
    <property type="molecule type" value="Genomic_DNA"/>
</dbReference>
<evidence type="ECO:0000313" key="10">
    <source>
        <dbReference type="Proteomes" id="UP000306700"/>
    </source>
</evidence>
<dbReference type="Proteomes" id="UP000524010">
    <property type="component" value="Unassembled WGS sequence"/>
</dbReference>
<dbReference type="EMBL" id="JAETYU010000024">
    <property type="protein sequence ID" value="MBL6205119.1"/>
    <property type="molecule type" value="Genomic_DNA"/>
</dbReference>
<reference evidence="2 11" key="5">
    <citation type="submission" date="2020-02" db="EMBL/GenBank/DDBJ databases">
        <authorList>
            <consortium name="PulseNet: The National Subtyping Network for Foodborne Disease Surveillance"/>
            <person name="Tarr C.L."/>
            <person name="Trees E."/>
            <person name="Katz L.S."/>
            <person name="Carleton-Romer H.A."/>
            <person name="Stroika S."/>
            <person name="Kucerova Z."/>
            <person name="Roache K.F."/>
            <person name="Sabol A.L."/>
            <person name="Besser J."/>
            <person name="Gerner-Smidt P."/>
        </authorList>
    </citation>
    <scope>NUCLEOTIDE SEQUENCE [LARGE SCALE GENOMIC DNA]</scope>
    <source>
        <strain evidence="2 11">PNUSAE005278</strain>
    </source>
</reference>
<evidence type="ECO:0000313" key="4">
    <source>
        <dbReference type="EMBL" id="MBL6205119.1"/>
    </source>
</evidence>
<dbReference type="EMBL" id="MRVZ01000080">
    <property type="protein sequence ID" value="PAU18588.1"/>
    <property type="molecule type" value="Genomic_DNA"/>
</dbReference>
<evidence type="ECO:0000313" key="5">
    <source>
        <dbReference type="EMBL" id="OKB72492.1"/>
    </source>
</evidence>
<evidence type="ECO:0000313" key="9">
    <source>
        <dbReference type="Proteomes" id="UP000218543"/>
    </source>
</evidence>
<dbReference type="RefSeq" id="WP_000087137.1">
    <property type="nucleotide sequence ID" value="NZ_BDLJ01000064.1"/>
</dbReference>
<dbReference type="AlphaFoldDB" id="A0A163CQE1"/>
<reference evidence="3" key="4">
    <citation type="submission" date="2020-02" db="EMBL/GenBank/DDBJ databases">
        <authorList>
            <person name="Ashton P.M."/>
            <person name="Dallman T."/>
            <person name="Nair S."/>
            <person name="De Pinna E."/>
            <person name="Peters T."/>
            <person name="Grant K."/>
        </authorList>
    </citation>
    <scope>NUCLEOTIDE SEQUENCE</scope>
    <source>
        <strain evidence="3">93335</strain>
    </source>
</reference>
<gene>
    <name evidence="3" type="ORF">A2J79_004460</name>
    <name evidence="5" type="ORF">BMT50_06760</name>
    <name evidence="2" type="ORF">BTB68_005363</name>
    <name evidence="6" type="ORF">BTQ06_20780</name>
    <name evidence="7" type="ORF">C9160_07370</name>
    <name evidence="4" type="ORF">JNA68_18250</name>
</gene>
<evidence type="ECO:0000256" key="1">
    <source>
        <dbReference type="SAM" id="Phobius"/>
    </source>
</evidence>
<protein>
    <submittedName>
        <fullName evidence="6">Uncharacterized protein</fullName>
    </submittedName>
</protein>
<keyword evidence="1" id="KW-1133">Transmembrane helix</keyword>
<dbReference type="Proteomes" id="UP000306700">
    <property type="component" value="Unassembled WGS sequence"/>
</dbReference>
<evidence type="ECO:0000313" key="2">
    <source>
        <dbReference type="EMBL" id="EFF8957253.1"/>
    </source>
</evidence>
<reference evidence="7 10" key="3">
    <citation type="submission" date="2018-12" db="EMBL/GenBank/DDBJ databases">
        <title>Food and Water Safety Consortium.</title>
        <authorList>
            <person name="Tyson S."/>
            <person name="Peterson C.-L."/>
            <person name="Olson A."/>
            <person name="Tyler S."/>
            <person name="Cabral J."/>
            <person name="Lynch T."/>
            <person name="Knox N."/>
            <person name="Van Domselaar G."/>
            <person name="Graham M."/>
        </authorList>
    </citation>
    <scope>NUCLEOTIDE SEQUENCE [LARGE SCALE GENOMIC DNA]</scope>
    <source>
        <strain evidence="7 10">FWSEC0384</strain>
    </source>
</reference>
<evidence type="ECO:0000313" key="11">
    <source>
        <dbReference type="Proteomes" id="UP000524010"/>
    </source>
</evidence>
<dbReference type="Proteomes" id="UP000218543">
    <property type="component" value="Unassembled WGS sequence"/>
</dbReference>
<reference evidence="5 8" key="1">
    <citation type="submission" date="2016-11" db="EMBL/GenBank/DDBJ databases">
        <title>Draft genome sequences of five Shigatoxin-producing Escherichia coli isolates harboring the new recently described Subtilase cytotoxin allelic variant subAB2-3.</title>
        <authorList>
            <person name="Tasara T."/>
            <person name="Fierz L."/>
            <person name="Klumpp J."/>
            <person name="Schmidt H."/>
            <person name="Stephan R."/>
        </authorList>
    </citation>
    <scope>NUCLEOTIDE SEQUENCE [LARGE SCALE GENOMIC DNA]</scope>
    <source>
        <strain evidence="5 8">453</strain>
    </source>
</reference>
<dbReference type="EMBL" id="AASRHK010000198">
    <property type="protein sequence ID" value="EFF8957253.1"/>
    <property type="molecule type" value="Genomic_DNA"/>
</dbReference>
<feature type="transmembrane region" description="Helical" evidence="1">
    <location>
        <begin position="12"/>
        <end position="33"/>
    </location>
</feature>
<accession>A0A163CQE1</accession>
<keyword evidence="1" id="KW-0812">Transmembrane</keyword>
<dbReference type="Proteomes" id="UP000655659">
    <property type="component" value="Unassembled WGS sequence"/>
</dbReference>
<name>A0A163CQE1_ECOLX</name>